<protein>
    <submittedName>
        <fullName evidence="1">Uncharacterized protein</fullName>
    </submittedName>
</protein>
<evidence type="ECO:0000313" key="1">
    <source>
        <dbReference type="EMBL" id="OSG88677.1"/>
    </source>
</evidence>
<comment type="caution">
    <text evidence="1">The sequence shown here is derived from an EMBL/GenBank/DDBJ whole genome shotgun (WGS) entry which is preliminary data.</text>
</comment>
<dbReference type="EMBL" id="LNKD01000001">
    <property type="protein sequence ID" value="OSG88677.1"/>
    <property type="molecule type" value="Genomic_DNA"/>
</dbReference>
<dbReference type="RefSeq" id="WP_085393284.1">
    <property type="nucleotide sequence ID" value="NZ_LNKD01000001.1"/>
</dbReference>
<accession>A0A1X2Z2S3</accession>
<name>A0A1X2Z2S3_BIFAD</name>
<dbReference type="Proteomes" id="UP000193377">
    <property type="component" value="Unassembled WGS sequence"/>
</dbReference>
<reference evidence="1 2" key="1">
    <citation type="journal article" date="2016" name="Sci. Rep.">
        <title>Evaluation of genetic diversity among strains of the human gut commensal Bifidobacterium adolescentis.</title>
        <authorList>
            <person name="Duranti S."/>
            <person name="Milani C."/>
            <person name="Lugli G.A."/>
            <person name="Mancabelli L."/>
            <person name="Turroni F."/>
            <person name="Ferrario C."/>
            <person name="Mangifesta M."/>
            <person name="Viappiani A."/>
            <person name="Sanchez B."/>
            <person name="Margolles A."/>
            <person name="van Sinderen D."/>
            <person name="Ventura M."/>
        </authorList>
    </citation>
    <scope>NUCLEOTIDE SEQUENCE [LARGE SCALE GENOMIC DNA]</scope>
    <source>
        <strain evidence="1 2">487B</strain>
    </source>
</reference>
<organism evidence="1 2">
    <name type="scientific">Bifidobacterium adolescentis</name>
    <dbReference type="NCBI Taxonomy" id="1680"/>
    <lineage>
        <taxon>Bacteria</taxon>
        <taxon>Bacillati</taxon>
        <taxon>Actinomycetota</taxon>
        <taxon>Actinomycetes</taxon>
        <taxon>Bifidobacteriales</taxon>
        <taxon>Bifidobacteriaceae</taxon>
        <taxon>Bifidobacterium</taxon>
    </lineage>
</organism>
<sequence>MLNKETAQEISELCVEKIDWTIVGIEGGTVTIFTGKDRYYASYGTEGSDPITETSKSKEPGNARWFERDGTVSSDHPVICTVSVHDGKAETDVRHMPPMFDEEAYEAVANMELDRKFVHDESGEDYWPDWPKDTIKAWQQFRDEIEDIPEDYKYVLFEVEPSTQKLLFALSEITGIHYLSEIPLTIKVLPEDAKQVRFSIPESEAKMWWDVRARSWDSRFIICTHQWPFRKKGQLIYTIIDRKRNVRGACTYLGGGASKDGTYTDVECAELISRLSDPKDETQVSYRNYVPLRLVEYR</sequence>
<evidence type="ECO:0000313" key="2">
    <source>
        <dbReference type="Proteomes" id="UP000193377"/>
    </source>
</evidence>
<gene>
    <name evidence="1" type="ORF">B0487_1596</name>
</gene>
<dbReference type="AlphaFoldDB" id="A0A1X2Z2S3"/>
<proteinExistence type="predicted"/>